<dbReference type="PANTHER" id="PTHR48100">
    <property type="entry name" value="BROAD-SPECIFICITY PHOSPHATASE YOR283W-RELATED"/>
    <property type="match status" value="1"/>
</dbReference>
<dbReference type="InterPro" id="IPR050275">
    <property type="entry name" value="PGM_Phosphatase"/>
</dbReference>
<proteinExistence type="predicted"/>
<comment type="caution">
    <text evidence="1">The sequence shown here is derived from an EMBL/GenBank/DDBJ whole genome shotgun (WGS) entry which is preliminary data.</text>
</comment>
<dbReference type="InterPro" id="IPR029033">
    <property type="entry name" value="His_PPase_superfam"/>
</dbReference>
<dbReference type="Proteomes" id="UP000319478">
    <property type="component" value="Unassembled WGS sequence"/>
</dbReference>
<dbReference type="Pfam" id="PF00300">
    <property type="entry name" value="His_Phos_1"/>
    <property type="match status" value="1"/>
</dbReference>
<name>A0ABQ0SB74_NOVHA</name>
<evidence type="ECO:0000313" key="2">
    <source>
        <dbReference type="Proteomes" id="UP000319478"/>
    </source>
</evidence>
<dbReference type="PANTHER" id="PTHR48100:SF1">
    <property type="entry name" value="HISTIDINE PHOSPHATASE FAMILY PROTEIN-RELATED"/>
    <property type="match status" value="1"/>
</dbReference>
<dbReference type="EMBL" id="BJNN01000026">
    <property type="protein sequence ID" value="GEC62469.1"/>
    <property type="molecule type" value="Genomic_DNA"/>
</dbReference>
<accession>A0ABQ0SB74</accession>
<gene>
    <name evidence="1" type="primary">gpmB</name>
    <name evidence="1" type="ORF">GHA01_03180</name>
</gene>
<protein>
    <submittedName>
        <fullName evidence="1">Phosphoglycerate mutase</fullName>
    </submittedName>
</protein>
<dbReference type="Gene3D" id="3.40.50.1240">
    <property type="entry name" value="Phosphoglycerate mutase-like"/>
    <property type="match status" value="1"/>
</dbReference>
<dbReference type="InterPro" id="IPR013078">
    <property type="entry name" value="His_Pase_superF_clade-1"/>
</dbReference>
<organism evidence="1 2">
    <name type="scientific">Novacetimonas hansenii</name>
    <name type="common">Komagataeibacter hansenii</name>
    <dbReference type="NCBI Taxonomy" id="436"/>
    <lineage>
        <taxon>Bacteria</taxon>
        <taxon>Pseudomonadati</taxon>
        <taxon>Pseudomonadota</taxon>
        <taxon>Alphaproteobacteria</taxon>
        <taxon>Acetobacterales</taxon>
        <taxon>Acetobacteraceae</taxon>
        <taxon>Novacetimonas</taxon>
    </lineage>
</organism>
<dbReference type="SMART" id="SM00855">
    <property type="entry name" value="PGAM"/>
    <property type="match status" value="1"/>
</dbReference>
<dbReference type="CDD" id="cd07067">
    <property type="entry name" value="HP_PGM_like"/>
    <property type="match status" value="1"/>
</dbReference>
<evidence type="ECO:0000313" key="1">
    <source>
        <dbReference type="EMBL" id="GEC62469.1"/>
    </source>
</evidence>
<reference evidence="1 2" key="1">
    <citation type="submission" date="2019-06" db="EMBL/GenBank/DDBJ databases">
        <title>Whole genome shotgun sequence of Komagataeibacter hansenii NBRC 14820.</title>
        <authorList>
            <person name="Hosoyama A."/>
            <person name="Uohara A."/>
            <person name="Ohji S."/>
            <person name="Ichikawa N."/>
        </authorList>
    </citation>
    <scope>NUCLEOTIDE SEQUENCE [LARGE SCALE GENOMIC DNA]</scope>
    <source>
        <strain evidence="1 2">NBRC 14820</strain>
    </source>
</reference>
<keyword evidence="2" id="KW-1185">Reference proteome</keyword>
<sequence length="212" mass="23208">MGEGYRRDSQSGRNLLMTDLLARPYWYLRHGETDWNAEGRSQGRTDIPLNPTGEAQARQAGLVLARHLGEHPIARIVSSPLGRARRTAEIVAQVLAEHGAPLFQVDLDDGLKEVCFGDQEGKPMGNWYDSWIAGEYTPVDGESFAELRERAVCAINRATEAPGVPLVVCHGGMFRALRAAMGLKPNVRLPNATPMWAQPAGPAQPWELTAVS</sequence>
<dbReference type="SUPFAM" id="SSF53254">
    <property type="entry name" value="Phosphoglycerate mutase-like"/>
    <property type="match status" value="1"/>
</dbReference>